<accession>A0ACB7Y7P8</accession>
<dbReference type="Proteomes" id="UP000828048">
    <property type="component" value="Chromosome 7"/>
</dbReference>
<reference evidence="1 2" key="1">
    <citation type="journal article" date="2021" name="Hortic Res">
        <title>High-quality reference genome and annotation aids understanding of berry development for evergreen blueberry (Vaccinium darrowii).</title>
        <authorList>
            <person name="Yu J."/>
            <person name="Hulse-Kemp A.M."/>
            <person name="Babiker E."/>
            <person name="Staton M."/>
        </authorList>
    </citation>
    <scope>NUCLEOTIDE SEQUENCE [LARGE SCALE GENOMIC DNA]</scope>
    <source>
        <strain evidence="2">cv. NJ 8807/NJ 8810</strain>
        <tissue evidence="1">Young leaf</tissue>
    </source>
</reference>
<organism evidence="1 2">
    <name type="scientific">Vaccinium darrowii</name>
    <dbReference type="NCBI Taxonomy" id="229202"/>
    <lineage>
        <taxon>Eukaryota</taxon>
        <taxon>Viridiplantae</taxon>
        <taxon>Streptophyta</taxon>
        <taxon>Embryophyta</taxon>
        <taxon>Tracheophyta</taxon>
        <taxon>Spermatophyta</taxon>
        <taxon>Magnoliopsida</taxon>
        <taxon>eudicotyledons</taxon>
        <taxon>Gunneridae</taxon>
        <taxon>Pentapetalae</taxon>
        <taxon>asterids</taxon>
        <taxon>Ericales</taxon>
        <taxon>Ericaceae</taxon>
        <taxon>Vaccinioideae</taxon>
        <taxon>Vaccinieae</taxon>
        <taxon>Vaccinium</taxon>
    </lineage>
</organism>
<keyword evidence="2" id="KW-1185">Reference proteome</keyword>
<proteinExistence type="predicted"/>
<sequence length="701" mass="76872">MMTRQWMICLTMLQLCDDKHAAGASLNDHVEVAMAAQQQNHAVEAAAMAMTPPPTPQMGGQNSGSGGMLYPNASLYVGDLEQSVVEGQLYDLFNQVAQVVSVRVCRDQARRTSLGYAYVNFANPQDAATARELLNFTPVNGKPIRIMYSHRDPSTRKSGFANVFIKNLDTSIDNKALHDTFAAFGAVLSCKVALDSNGQSKGYGFVQFDQDEAAQNAIKRLNGMLINDKQVYVGLFVRNQERSRGNGSPKFTNVYVKNLSETTNDEDLKMIFGKYGPITSAVVMRDANGTSRCFGFVNFQSPDAAAAAVETLNGTSLIDDKVLYVGKAQRKSERDAELRAKFEQERSSRFEKLQGANLYLKNLDDSVNDEKLKELFSEFGNITSCKVMLDAQRASKGSGFVAFSNPEEATRALNAMNGKMIGQKPLYVAVAQRKEERRAHLQRSIQKTSKKSSLSSMLELCSRAHFAQLRSSGGMAPLPTGMPGFHPGGPRLAPQQLYFGQGTPGMLPPQPAGFGFQQQHLPGMRPGVSPNFIMPIQVQRQAQTGHRAGSRRGGNPNQLQQHQWMHRNSNQAARYVANGRNVMDSSMVPQGLMSPVMPSPYDVQRNGPVPMSTLASTLASATPENQRMMLGEQLYPLVERLEHDHAGKVTGMLLEMDQPEVLHLIESPDSLKKKVSEAMEVLRQSSGSDVSDHLGSLALND</sequence>
<evidence type="ECO:0000313" key="1">
    <source>
        <dbReference type="EMBL" id="KAH7849039.1"/>
    </source>
</evidence>
<protein>
    <submittedName>
        <fullName evidence="1">Uncharacterized protein</fullName>
    </submittedName>
</protein>
<evidence type="ECO:0000313" key="2">
    <source>
        <dbReference type="Proteomes" id="UP000828048"/>
    </source>
</evidence>
<name>A0ACB7Y7P8_9ERIC</name>
<comment type="caution">
    <text evidence="1">The sequence shown here is derived from an EMBL/GenBank/DDBJ whole genome shotgun (WGS) entry which is preliminary data.</text>
</comment>
<dbReference type="EMBL" id="CM037157">
    <property type="protein sequence ID" value="KAH7849039.1"/>
    <property type="molecule type" value="Genomic_DNA"/>
</dbReference>
<gene>
    <name evidence="1" type="ORF">Vadar_012069</name>
</gene>